<reference evidence="1 2" key="1">
    <citation type="submission" date="2023-11" db="EMBL/GenBank/DDBJ databases">
        <title>Lentzea sokolovensis, sp. nov., Lentzea kristufkii, sp. nov., and Lentzea miocenensis, sp. nov., rare actinobacteria from Sokolov Coal Basin, Miocene lacustrine sediment, Czech Republic.</title>
        <authorList>
            <person name="Lara A."/>
            <person name="Kotroba L."/>
            <person name="Nouioui I."/>
            <person name="Neumann-Schaal M."/>
            <person name="Mast Y."/>
            <person name="Chronakova A."/>
        </authorList>
    </citation>
    <scope>NUCLEOTIDE SEQUENCE [LARGE SCALE GENOMIC DNA]</scope>
    <source>
        <strain evidence="1 2">BCCO 10_0798</strain>
    </source>
</reference>
<proteinExistence type="predicted"/>
<evidence type="ECO:0000313" key="1">
    <source>
        <dbReference type="EMBL" id="MDX8055767.1"/>
    </source>
</evidence>
<reference evidence="1 2" key="2">
    <citation type="submission" date="2023-11" db="EMBL/GenBank/DDBJ databases">
        <authorList>
            <person name="Lara A.C."/>
            <person name="Chronakova A."/>
        </authorList>
    </citation>
    <scope>NUCLEOTIDE SEQUENCE [LARGE SCALE GENOMIC DNA]</scope>
    <source>
        <strain evidence="1 2">BCCO 10_0798</strain>
    </source>
</reference>
<sequence>MRIRPTALAVLAANSWPFSGELRFVATCPTCHGRINPDQVMCTACALSKAAHA</sequence>
<dbReference type="EMBL" id="JAXAVV010000032">
    <property type="protein sequence ID" value="MDX8055767.1"/>
    <property type="molecule type" value="Genomic_DNA"/>
</dbReference>
<accession>A0ABU4U6P0</accession>
<keyword evidence="2" id="KW-1185">Reference proteome</keyword>
<protein>
    <submittedName>
        <fullName evidence="1">Uncharacterized protein</fullName>
    </submittedName>
</protein>
<dbReference type="RefSeq" id="WP_319989486.1">
    <property type="nucleotide sequence ID" value="NZ_JAXAVV010000032.1"/>
</dbReference>
<comment type="caution">
    <text evidence="1">The sequence shown here is derived from an EMBL/GenBank/DDBJ whole genome shotgun (WGS) entry which is preliminary data.</text>
</comment>
<evidence type="ECO:0000313" key="2">
    <source>
        <dbReference type="Proteomes" id="UP001271792"/>
    </source>
</evidence>
<dbReference type="Proteomes" id="UP001271792">
    <property type="component" value="Unassembled WGS sequence"/>
</dbReference>
<name>A0ABU4U6P0_9PSEU</name>
<organism evidence="1 2">
    <name type="scientific">Lentzea kristufekii</name>
    <dbReference type="NCBI Taxonomy" id="3095430"/>
    <lineage>
        <taxon>Bacteria</taxon>
        <taxon>Bacillati</taxon>
        <taxon>Actinomycetota</taxon>
        <taxon>Actinomycetes</taxon>
        <taxon>Pseudonocardiales</taxon>
        <taxon>Pseudonocardiaceae</taxon>
        <taxon>Lentzea</taxon>
    </lineage>
</organism>
<gene>
    <name evidence="1" type="ORF">SK571_40865</name>
</gene>